<dbReference type="PANTHER" id="PTHR47878:SF2">
    <property type="entry name" value="OXIDOREDUCTASE FAD_NAD(P)-BINDING DOMAIN PROTEIN"/>
    <property type="match status" value="1"/>
</dbReference>
<name>A0A356LI85_9BURK</name>
<keyword evidence="3" id="KW-0547">Nucleotide-binding</keyword>
<accession>A0A356LI85</accession>
<reference evidence="6 7" key="1">
    <citation type="journal article" date="2018" name="Nat. Biotechnol.">
        <title>A standardized bacterial taxonomy based on genome phylogeny substantially revises the tree of life.</title>
        <authorList>
            <person name="Parks D.H."/>
            <person name="Chuvochina M."/>
            <person name="Waite D.W."/>
            <person name="Rinke C."/>
            <person name="Skarshewski A."/>
            <person name="Chaumeil P.A."/>
            <person name="Hugenholtz P."/>
        </authorList>
    </citation>
    <scope>NUCLEOTIDE SEQUENCE [LARGE SCALE GENOMIC DNA]</scope>
    <source>
        <strain evidence="6">UBA10707</strain>
    </source>
</reference>
<dbReference type="InterPro" id="IPR017927">
    <property type="entry name" value="FAD-bd_FR_type"/>
</dbReference>
<proteinExistence type="inferred from homology"/>
<dbReference type="SUPFAM" id="SSF63380">
    <property type="entry name" value="Riboflavin synthase domain-like"/>
    <property type="match status" value="1"/>
</dbReference>
<evidence type="ECO:0000256" key="4">
    <source>
        <dbReference type="ARBA" id="ARBA00047776"/>
    </source>
</evidence>
<evidence type="ECO:0000313" key="6">
    <source>
        <dbReference type="EMBL" id="HBP30624.1"/>
    </source>
</evidence>
<dbReference type="InterPro" id="IPR017938">
    <property type="entry name" value="Riboflavin_synthase-like_b-brl"/>
</dbReference>
<feature type="domain" description="FAD-binding FR-type" evidence="5">
    <location>
        <begin position="3"/>
        <end position="110"/>
    </location>
</feature>
<dbReference type="GO" id="GO:0034599">
    <property type="term" value="P:cellular response to oxidative stress"/>
    <property type="evidence" value="ECO:0007669"/>
    <property type="project" value="TreeGrafter"/>
</dbReference>
<dbReference type="EC" id="1.18.1.2" evidence="2"/>
<dbReference type="EMBL" id="DOEK01000029">
    <property type="protein sequence ID" value="HBP30624.1"/>
    <property type="molecule type" value="Genomic_DNA"/>
</dbReference>
<protein>
    <recommendedName>
        <fullName evidence="2">ferredoxin--NADP(+) reductase</fullName>
        <ecNumber evidence="2">1.18.1.2</ecNumber>
    </recommendedName>
</protein>
<dbReference type="PANTHER" id="PTHR47878">
    <property type="entry name" value="OXIDOREDUCTASE FAD/NAD(P)-BINDING DOMAIN PROTEIN"/>
    <property type="match status" value="1"/>
</dbReference>
<dbReference type="SUPFAM" id="SSF52343">
    <property type="entry name" value="Ferredoxin reductase-like, C-terminal NADP-linked domain"/>
    <property type="match status" value="1"/>
</dbReference>
<evidence type="ECO:0000256" key="2">
    <source>
        <dbReference type="ARBA" id="ARBA00013223"/>
    </source>
</evidence>
<dbReference type="Gene3D" id="2.40.30.10">
    <property type="entry name" value="Translation factors"/>
    <property type="match status" value="1"/>
</dbReference>
<evidence type="ECO:0000313" key="7">
    <source>
        <dbReference type="Proteomes" id="UP000264036"/>
    </source>
</evidence>
<dbReference type="CDD" id="cd06195">
    <property type="entry name" value="FNR1"/>
    <property type="match status" value="1"/>
</dbReference>
<dbReference type="InterPro" id="IPR033892">
    <property type="entry name" value="FNR_bac"/>
</dbReference>
<dbReference type="InterPro" id="IPR051930">
    <property type="entry name" value="FNR_type-1"/>
</dbReference>
<dbReference type="GO" id="GO:0000166">
    <property type="term" value="F:nucleotide binding"/>
    <property type="evidence" value="ECO:0007669"/>
    <property type="project" value="UniProtKB-KW"/>
</dbReference>
<dbReference type="Gene3D" id="3.40.50.80">
    <property type="entry name" value="Nucleotide-binding domain of ferredoxin-NADP reductase (FNR) module"/>
    <property type="match status" value="1"/>
</dbReference>
<gene>
    <name evidence="6" type="ORF">DD666_14540</name>
</gene>
<dbReference type="InterPro" id="IPR039261">
    <property type="entry name" value="FNR_nucleotide-bd"/>
</dbReference>
<organism evidence="6 7">
    <name type="scientific">Advenella kashmirensis</name>
    <dbReference type="NCBI Taxonomy" id="310575"/>
    <lineage>
        <taxon>Bacteria</taxon>
        <taxon>Pseudomonadati</taxon>
        <taxon>Pseudomonadota</taxon>
        <taxon>Betaproteobacteria</taxon>
        <taxon>Burkholderiales</taxon>
        <taxon>Alcaligenaceae</taxon>
    </lineage>
</organism>
<dbReference type="AlphaFoldDB" id="A0A356LI85"/>
<evidence type="ECO:0000259" key="5">
    <source>
        <dbReference type="PROSITE" id="PS51384"/>
    </source>
</evidence>
<evidence type="ECO:0000256" key="3">
    <source>
        <dbReference type="ARBA" id="ARBA00022741"/>
    </source>
</evidence>
<comment type="caution">
    <text evidence="6">The sequence shown here is derived from an EMBL/GenBank/DDBJ whole genome shotgun (WGS) entry which is preliminary data.</text>
</comment>
<comment type="catalytic activity">
    <reaction evidence="4">
        <text>2 reduced [2Fe-2S]-[ferredoxin] + NADP(+) + H(+) = 2 oxidized [2Fe-2S]-[ferredoxin] + NADPH</text>
        <dbReference type="Rhea" id="RHEA:20125"/>
        <dbReference type="Rhea" id="RHEA-COMP:10000"/>
        <dbReference type="Rhea" id="RHEA-COMP:10001"/>
        <dbReference type="ChEBI" id="CHEBI:15378"/>
        <dbReference type="ChEBI" id="CHEBI:33737"/>
        <dbReference type="ChEBI" id="CHEBI:33738"/>
        <dbReference type="ChEBI" id="CHEBI:57783"/>
        <dbReference type="ChEBI" id="CHEBI:58349"/>
        <dbReference type="EC" id="1.18.1.2"/>
    </reaction>
</comment>
<dbReference type="Proteomes" id="UP000264036">
    <property type="component" value="Unassembled WGS sequence"/>
</dbReference>
<sequence length="259" mass="28791">MTQEKYTSQIVTARTEWIPGKLFSIVTTKDPAFAFVPGQFARLGLPDNPQIDAKPDIWRAYSMVTPPHAHELAFYSIVVPDGQFSPRLHDLQVGDAVYIDKTAFGFMTIERFPQGGQLWMLATGTGLSAYLPMLDDPQTWQQFERIILVHGVRQANELTYQDDIARFARTHAANDQQFVYLPVASREPLPGMPQARITTLIESGELEQLAGANLDPTVARVMLCGNPAMVKDARKILGDRGFAPGRRGVAGSLAVENYW</sequence>
<evidence type="ECO:0000256" key="1">
    <source>
        <dbReference type="ARBA" id="ARBA00008312"/>
    </source>
</evidence>
<dbReference type="PROSITE" id="PS51384">
    <property type="entry name" value="FAD_FR"/>
    <property type="match status" value="1"/>
</dbReference>
<dbReference type="GO" id="GO:0004324">
    <property type="term" value="F:ferredoxin-NADP+ reductase activity"/>
    <property type="evidence" value="ECO:0007669"/>
    <property type="project" value="UniProtKB-EC"/>
</dbReference>
<comment type="similarity">
    <text evidence="1">Belongs to the ferredoxin--NADP reductase type 1 family.</text>
</comment>
<dbReference type="PRINTS" id="PR00410">
    <property type="entry name" value="PHEHYDRXLASE"/>
</dbReference>
<dbReference type="InterPro" id="IPR001433">
    <property type="entry name" value="OxRdtase_FAD/NAD-bd"/>
</dbReference>
<dbReference type="Pfam" id="PF00175">
    <property type="entry name" value="NAD_binding_1"/>
    <property type="match status" value="1"/>
</dbReference>
<dbReference type="GO" id="GO:0042167">
    <property type="term" value="P:heme catabolic process"/>
    <property type="evidence" value="ECO:0007669"/>
    <property type="project" value="TreeGrafter"/>
</dbReference>